<sequence length="73" mass="8247">MARLVFASTPLKVVVRLGRASSLGTRRTDAVSCVWSRRLLRPRRLHLATRVIGLIARTPQPDTDRNHGRLIHP</sequence>
<accession>E6VSE7</accession>
<gene>
    <name evidence="1" type="ordered locus">Daes_3302</name>
</gene>
<dbReference type="HOGENOM" id="CLU_2698580_0_0_7"/>
<reference evidence="1 2" key="2">
    <citation type="journal article" date="2014" name="Genome Announc.">
        <title>Complete Genome Sequence of the Subsurface, Mesophilic Sulfate-Reducing Bacterium Desulfovibrio aespoeensis Aspo-2.</title>
        <authorList>
            <person name="Pedersen K."/>
            <person name="Bengtsson A."/>
            <person name="Edlund J."/>
            <person name="Rabe L."/>
            <person name="Hazen T."/>
            <person name="Chakraborty R."/>
            <person name="Goodwin L."/>
            <person name="Shapiro N."/>
        </authorList>
    </citation>
    <scope>NUCLEOTIDE SEQUENCE [LARGE SCALE GENOMIC DNA]</scope>
    <source>
        <strain evidence="2">ATCC 700646 / DSM 10631 / Aspo-2</strain>
    </source>
</reference>
<dbReference type="Proteomes" id="UP000002191">
    <property type="component" value="Chromosome"/>
</dbReference>
<dbReference type="KEGG" id="das:Daes_3302"/>
<protein>
    <submittedName>
        <fullName evidence="1">Uncharacterized protein</fullName>
    </submittedName>
</protein>
<dbReference type="EMBL" id="CP002431">
    <property type="protein sequence ID" value="ADU64290.1"/>
    <property type="molecule type" value="Genomic_DNA"/>
</dbReference>
<reference evidence="2" key="1">
    <citation type="submission" date="2010-12" db="EMBL/GenBank/DDBJ databases">
        <title>Complete sequence of Desulfovibrio aespoeensis Aspo-2.</title>
        <authorList>
            <consortium name="US DOE Joint Genome Institute"/>
            <person name="Lucas S."/>
            <person name="Copeland A."/>
            <person name="Lapidus A."/>
            <person name="Cheng J.-F."/>
            <person name="Goodwin L."/>
            <person name="Pitluck S."/>
            <person name="Chertkov O."/>
            <person name="Misra M."/>
            <person name="Detter J.C."/>
            <person name="Han C."/>
            <person name="Tapia R."/>
            <person name="Land M."/>
            <person name="Hauser L."/>
            <person name="Kyrpides N."/>
            <person name="Ivanova N."/>
            <person name="Ovchinnikova G."/>
            <person name="Pedersen K."/>
            <person name="Jagevall S."/>
            <person name="Hazen T."/>
            <person name="Woyke T."/>
        </authorList>
    </citation>
    <scope>NUCLEOTIDE SEQUENCE [LARGE SCALE GENOMIC DNA]</scope>
    <source>
        <strain evidence="2">ATCC 700646 / DSM 10631 / Aspo-2</strain>
    </source>
</reference>
<keyword evidence="2" id="KW-1185">Reference proteome</keyword>
<dbReference type="AlphaFoldDB" id="E6VSE7"/>
<name>E6VSE7_PSEA9</name>
<evidence type="ECO:0000313" key="2">
    <source>
        <dbReference type="Proteomes" id="UP000002191"/>
    </source>
</evidence>
<dbReference type="STRING" id="643562.Daes_3302"/>
<organism evidence="1 2">
    <name type="scientific">Pseudodesulfovibrio aespoeensis (strain ATCC 700646 / DSM 10631 / Aspo-2)</name>
    <name type="common">Desulfovibrio aespoeensis</name>
    <dbReference type="NCBI Taxonomy" id="643562"/>
    <lineage>
        <taxon>Bacteria</taxon>
        <taxon>Pseudomonadati</taxon>
        <taxon>Thermodesulfobacteriota</taxon>
        <taxon>Desulfovibrionia</taxon>
        <taxon>Desulfovibrionales</taxon>
        <taxon>Desulfovibrionaceae</taxon>
    </lineage>
</organism>
<dbReference type="RefSeq" id="WP_013516185.1">
    <property type="nucleotide sequence ID" value="NC_014844.1"/>
</dbReference>
<proteinExistence type="predicted"/>
<evidence type="ECO:0000313" key="1">
    <source>
        <dbReference type="EMBL" id="ADU64290.1"/>
    </source>
</evidence>